<evidence type="ECO:0000313" key="2">
    <source>
        <dbReference type="Proteomes" id="UP000315344"/>
    </source>
</evidence>
<dbReference type="InterPro" id="IPR038293">
    <property type="entry name" value="ATPase_inh_sub_z_sf"/>
</dbReference>
<dbReference type="EMBL" id="VAFL01000010">
    <property type="protein sequence ID" value="TKW65820.1"/>
    <property type="molecule type" value="Genomic_DNA"/>
</dbReference>
<sequence length="104" mass="11703">MTTFDDRERSYEAKFARDADLQFKAEARRNRLLGEWAAEMLGKSGEEAKAYALTVVTSDFEEPGDEDVYRKVAADLEGKVDEAGIRAKMAELVAVARKQLIEEN</sequence>
<evidence type="ECO:0000313" key="1">
    <source>
        <dbReference type="EMBL" id="TKW65820.1"/>
    </source>
</evidence>
<dbReference type="PIRSF" id="PIRSF031780">
    <property type="entry name" value="UCP031780"/>
    <property type="match status" value="1"/>
</dbReference>
<dbReference type="Pfam" id="PF07345">
    <property type="entry name" value="ATPaseInh_sub_z"/>
    <property type="match status" value="1"/>
</dbReference>
<dbReference type="AlphaFoldDB" id="A0A533I6Z5"/>
<dbReference type="Proteomes" id="UP000315344">
    <property type="component" value="Unassembled WGS sequence"/>
</dbReference>
<name>A0A533I6Z5_PARDE</name>
<reference evidence="1 2" key="1">
    <citation type="journal article" date="2017" name="Nat. Commun.">
        <title>In situ click chemistry generation of cyclooxygenase-2 inhibitors.</title>
        <authorList>
            <person name="Bhardwaj A."/>
            <person name="Kaur J."/>
            <person name="Wuest M."/>
            <person name="Wuest F."/>
        </authorList>
    </citation>
    <scope>NUCLEOTIDE SEQUENCE [LARGE SCALE GENOMIC DNA]</scope>
    <source>
        <strain evidence="1">S2_012_000_R3_94</strain>
    </source>
</reference>
<gene>
    <name evidence="1" type="ORF">DI616_13160</name>
</gene>
<proteinExistence type="predicted"/>
<protein>
    <submittedName>
        <fullName evidence="1">DUF1476 domain-containing protein</fullName>
    </submittedName>
</protein>
<organism evidence="1 2">
    <name type="scientific">Paracoccus denitrificans</name>
    <dbReference type="NCBI Taxonomy" id="266"/>
    <lineage>
        <taxon>Bacteria</taxon>
        <taxon>Pseudomonadati</taxon>
        <taxon>Pseudomonadota</taxon>
        <taxon>Alphaproteobacteria</taxon>
        <taxon>Rhodobacterales</taxon>
        <taxon>Paracoccaceae</taxon>
        <taxon>Paracoccus</taxon>
    </lineage>
</organism>
<comment type="caution">
    <text evidence="1">The sequence shown here is derived from an EMBL/GenBank/DDBJ whole genome shotgun (WGS) entry which is preliminary data.</text>
</comment>
<dbReference type="Gene3D" id="1.10.790.20">
    <property type="entry name" value="Domain of unknown function DUF1476"/>
    <property type="match status" value="1"/>
</dbReference>
<dbReference type="InterPro" id="IPR009945">
    <property type="entry name" value="ATPase_inh_sub_z"/>
</dbReference>
<accession>A0A533I6Z5</accession>